<keyword evidence="2" id="KW-0677">Repeat</keyword>
<keyword evidence="4" id="KW-1185">Reference proteome</keyword>
<sequence>MMISAYAAIQSSDTEELIERGTGEGGYDLVAVSFHTDPRGVAYEQLIDWLIEKTDRFLLVDRRRYDNDEVPGVSRVLQRLKPYLIESCTMEEMMMQSGAMYSEGIYYIYRCTPESGQILKEEANRFHDWLYPSLPDDLCFLKADRSDFFFSVAHENIYGMRITQEEASQLMERITGLFFDLHRHRDVQCLLDDAIKHQTDILNISSHGLTEIPERIRELKQLKQLTIFEQDLYMLPPALFELTSLERLEIMTLDLECIPGDIGKLKELRELRIYCGSPFASVPGWRPKPQSELGLKCIPPEIGELSNLKYLEIVYSGIRDFPPELEKLKNLRALLVTNSLIEETPDIITRMNWLEYVDLMNIPFGTSWQEVWDMKKDQ</sequence>
<dbReference type="SUPFAM" id="SSF52058">
    <property type="entry name" value="L domain-like"/>
    <property type="match status" value="1"/>
</dbReference>
<accession>A0ABT8J9Y8</accession>
<evidence type="ECO:0000256" key="1">
    <source>
        <dbReference type="ARBA" id="ARBA00022614"/>
    </source>
</evidence>
<evidence type="ECO:0000256" key="2">
    <source>
        <dbReference type="ARBA" id="ARBA00022737"/>
    </source>
</evidence>
<evidence type="ECO:0000313" key="4">
    <source>
        <dbReference type="Proteomes" id="UP001174205"/>
    </source>
</evidence>
<dbReference type="Gene3D" id="3.80.10.10">
    <property type="entry name" value="Ribonuclease Inhibitor"/>
    <property type="match status" value="1"/>
</dbReference>
<dbReference type="InterPro" id="IPR032675">
    <property type="entry name" value="LRR_dom_sf"/>
</dbReference>
<reference evidence="3" key="1">
    <citation type="submission" date="2023-03" db="EMBL/GenBank/DDBJ databases">
        <title>MT1 and MT2 Draft Genomes of Novel Species.</title>
        <authorList>
            <person name="Venkateswaran K."/>
        </authorList>
    </citation>
    <scope>NUCLEOTIDE SEQUENCE</scope>
    <source>
        <strain evidence="3">F6_3S_P_1C</strain>
    </source>
</reference>
<dbReference type="EMBL" id="JAROCD010000005">
    <property type="protein sequence ID" value="MDN4601925.1"/>
    <property type="molecule type" value="Genomic_DNA"/>
</dbReference>
<dbReference type="PANTHER" id="PTHR48051">
    <property type="match status" value="1"/>
</dbReference>
<protein>
    <submittedName>
        <fullName evidence="3">Leucine-rich repeat domain-containing protein</fullName>
    </submittedName>
</protein>
<comment type="caution">
    <text evidence="3">The sequence shown here is derived from an EMBL/GenBank/DDBJ whole genome shotgun (WGS) entry which is preliminary data.</text>
</comment>
<gene>
    <name evidence="3" type="ORF">P5G61_11870</name>
</gene>
<proteinExistence type="predicted"/>
<dbReference type="PANTHER" id="PTHR48051:SF1">
    <property type="entry name" value="RAS SUPPRESSOR PROTEIN 1"/>
    <property type="match status" value="1"/>
</dbReference>
<dbReference type="InterPro" id="IPR050216">
    <property type="entry name" value="LRR_domain-containing"/>
</dbReference>
<dbReference type="Proteomes" id="UP001174205">
    <property type="component" value="Unassembled WGS sequence"/>
</dbReference>
<keyword evidence="1" id="KW-0433">Leucine-rich repeat</keyword>
<evidence type="ECO:0000313" key="3">
    <source>
        <dbReference type="EMBL" id="MDN4601925.1"/>
    </source>
</evidence>
<organism evidence="3 4">
    <name type="scientific">Paenibacillus vandeheii</name>
    <dbReference type="NCBI Taxonomy" id="3035917"/>
    <lineage>
        <taxon>Bacteria</taxon>
        <taxon>Bacillati</taxon>
        <taxon>Bacillota</taxon>
        <taxon>Bacilli</taxon>
        <taxon>Bacillales</taxon>
        <taxon>Paenibacillaceae</taxon>
        <taxon>Paenibacillus</taxon>
    </lineage>
</organism>
<name>A0ABT8J9Y8_9BACL</name>